<dbReference type="InterPro" id="IPR011021">
    <property type="entry name" value="Arrestin-like_N"/>
</dbReference>
<name>A0AAW0PSR8_9GOBI</name>
<feature type="compositionally biased region" description="Polar residues" evidence="2">
    <location>
        <begin position="338"/>
        <end position="350"/>
    </location>
</feature>
<feature type="compositionally biased region" description="Low complexity" evidence="2">
    <location>
        <begin position="722"/>
        <end position="732"/>
    </location>
</feature>
<comment type="caution">
    <text evidence="4">The sequence shown here is derived from an EMBL/GenBank/DDBJ whole genome shotgun (WGS) entry which is preliminary data.</text>
</comment>
<dbReference type="SUPFAM" id="SSF81296">
    <property type="entry name" value="E set domains"/>
    <property type="match status" value="4"/>
</dbReference>
<reference evidence="5" key="1">
    <citation type="submission" date="2024-04" db="EMBL/GenBank/DDBJ databases">
        <title>Salinicola lusitanus LLJ914,a marine bacterium isolated from the Okinawa Trough.</title>
        <authorList>
            <person name="Li J."/>
        </authorList>
    </citation>
    <scope>NUCLEOTIDE SEQUENCE [LARGE SCALE GENOMIC DNA]</scope>
</reference>
<dbReference type="GO" id="GO:0007399">
    <property type="term" value="P:nervous system development"/>
    <property type="evidence" value="ECO:0007669"/>
    <property type="project" value="UniProtKB-ARBA"/>
</dbReference>
<dbReference type="GO" id="GO:0005737">
    <property type="term" value="C:cytoplasm"/>
    <property type="evidence" value="ECO:0007669"/>
    <property type="project" value="TreeGrafter"/>
</dbReference>
<proteinExistence type="inferred from homology"/>
<dbReference type="AlphaFoldDB" id="A0AAW0PSR8"/>
<dbReference type="SMART" id="SM01017">
    <property type="entry name" value="Arrestin_C"/>
    <property type="match status" value="2"/>
</dbReference>
<dbReference type="PANTHER" id="PTHR11188:SF135">
    <property type="entry name" value="ARRESTIN DOMAIN CONTAINING 3-LIKE-RELATED"/>
    <property type="match status" value="1"/>
</dbReference>
<evidence type="ECO:0000313" key="5">
    <source>
        <dbReference type="Proteomes" id="UP001460270"/>
    </source>
</evidence>
<feature type="domain" description="Arrestin C-terminal-like" evidence="3">
    <location>
        <begin position="515"/>
        <end position="642"/>
    </location>
</feature>
<feature type="domain" description="Arrestin C-terminal-like" evidence="3">
    <location>
        <begin position="171"/>
        <end position="298"/>
    </location>
</feature>
<dbReference type="GO" id="GO:0005886">
    <property type="term" value="C:plasma membrane"/>
    <property type="evidence" value="ECO:0007669"/>
    <property type="project" value="TreeGrafter"/>
</dbReference>
<dbReference type="GO" id="GO:0015031">
    <property type="term" value="P:protein transport"/>
    <property type="evidence" value="ECO:0007669"/>
    <property type="project" value="TreeGrafter"/>
</dbReference>
<accession>A0AAW0PSR8</accession>
<feature type="region of interest" description="Disordered" evidence="2">
    <location>
        <begin position="691"/>
        <end position="732"/>
    </location>
</feature>
<evidence type="ECO:0000259" key="3">
    <source>
        <dbReference type="SMART" id="SM01017"/>
    </source>
</evidence>
<dbReference type="InterPro" id="IPR014752">
    <property type="entry name" value="Arrestin-like_C"/>
</dbReference>
<dbReference type="InterPro" id="IPR050357">
    <property type="entry name" value="Arrestin_domain-protein"/>
</dbReference>
<organism evidence="4 5">
    <name type="scientific">Mugilogobius chulae</name>
    <name type="common">yellowstripe goby</name>
    <dbReference type="NCBI Taxonomy" id="88201"/>
    <lineage>
        <taxon>Eukaryota</taxon>
        <taxon>Metazoa</taxon>
        <taxon>Chordata</taxon>
        <taxon>Craniata</taxon>
        <taxon>Vertebrata</taxon>
        <taxon>Euteleostomi</taxon>
        <taxon>Actinopterygii</taxon>
        <taxon>Neopterygii</taxon>
        <taxon>Teleostei</taxon>
        <taxon>Neoteleostei</taxon>
        <taxon>Acanthomorphata</taxon>
        <taxon>Gobiaria</taxon>
        <taxon>Gobiiformes</taxon>
        <taxon>Gobioidei</taxon>
        <taxon>Gobiidae</taxon>
        <taxon>Gobionellinae</taxon>
        <taxon>Mugilogobius</taxon>
    </lineage>
</organism>
<feature type="compositionally biased region" description="Pro residues" evidence="2">
    <location>
        <begin position="711"/>
        <end position="721"/>
    </location>
</feature>
<dbReference type="InterPro" id="IPR014756">
    <property type="entry name" value="Ig_E-set"/>
</dbReference>
<dbReference type="Pfam" id="PF00339">
    <property type="entry name" value="Arrestin_N"/>
    <property type="match status" value="2"/>
</dbReference>
<evidence type="ECO:0000313" key="4">
    <source>
        <dbReference type="EMBL" id="KAK7933708.1"/>
    </source>
</evidence>
<evidence type="ECO:0000256" key="2">
    <source>
        <dbReference type="SAM" id="MobiDB-lite"/>
    </source>
</evidence>
<dbReference type="Pfam" id="PF02752">
    <property type="entry name" value="Arrestin_C"/>
    <property type="match status" value="2"/>
</dbReference>
<dbReference type="PANTHER" id="PTHR11188">
    <property type="entry name" value="ARRESTIN DOMAIN CONTAINING PROTEIN"/>
    <property type="match status" value="1"/>
</dbReference>
<sequence>MTSTVKSFSVGYNPINEANVFSSGDFITGQVTLEVNKDTEVEALTVKLKGKAEVRWTERHGKQTVTYYSKEKFFSIKQFLIQEAHGKKLVSEGCTVYPFTFQIPAKDLPPSFKSTWGKIVYTLEANLCRSMRMDSTAKANLNMVSKTYTGTDPTLMVPQHGTTEKKMKLFNSGYVAMDVNINKSGFQPGEGIKVMVSIHNKSSREVRPKYCVYRKYSVFAKGKRKVETKEVLKEVGDAVPPSAGQTVTRILTVPISTHPSFFNCNIIKAEYRLKVYLDVKYALDPEIKFPVVILPIAQSFDTDIRPTYGFDSFPTAGNYSNSYSPYSGVQPSAPPPSYETSSNEDNTFTSGDLVSGQVELEVVKECEAQSLSIKFKGKAEVLWTERHGNHTVVYHSKDKYFSIKHHFINDKDKTDHDSESLLTGNNAETFNRVLRPGRHIYPFTFQFPMTHTPSSFHAGTGKIVYLLEAKLSRSMRIPKKDTTKLNYVTPDTMNYDPTLKEPQHETKDKKLKLFNSGTVSMDVNLEKGGFYQGESIKVFAVIQNNSTRDIRPKFCIYSKHSFFANGKRRVHTNDLVKEVGAPIPPSSSQKVTQLINIPPDMEPSIHNCSILKVEHRLRVYLDVKYASDPEIKFPIVILHAHQFAANGPPPAASDFGFGAYGPPPPAVSDFGFGASGSVNPPVYNYMPYAPQPGPPYHPPQPGAMAQHSAPPVNPTDPPPPYTTYGMYPSLPQ</sequence>
<comment type="similarity">
    <text evidence="1">Belongs to the arrestin family.</text>
</comment>
<evidence type="ECO:0000256" key="1">
    <source>
        <dbReference type="ARBA" id="ARBA00005298"/>
    </source>
</evidence>
<dbReference type="Proteomes" id="UP001460270">
    <property type="component" value="Unassembled WGS sequence"/>
</dbReference>
<feature type="region of interest" description="Disordered" evidence="2">
    <location>
        <begin position="324"/>
        <end position="350"/>
    </location>
</feature>
<gene>
    <name evidence="4" type="ORF">WMY93_004604</name>
</gene>
<dbReference type="EMBL" id="JBBPFD010000003">
    <property type="protein sequence ID" value="KAK7933708.1"/>
    <property type="molecule type" value="Genomic_DNA"/>
</dbReference>
<keyword evidence="5" id="KW-1185">Reference proteome</keyword>
<feature type="compositionally biased region" description="Pro residues" evidence="2">
    <location>
        <begin position="691"/>
        <end position="701"/>
    </location>
</feature>
<dbReference type="InterPro" id="IPR011022">
    <property type="entry name" value="Arrestin_C-like"/>
</dbReference>
<dbReference type="Gene3D" id="2.60.40.640">
    <property type="match status" value="4"/>
</dbReference>
<protein>
    <recommendedName>
        <fullName evidence="3">Arrestin C-terminal-like domain-containing protein</fullName>
    </recommendedName>
</protein>